<dbReference type="KEGG" id="mpg:Theba_1311"/>
<dbReference type="AlphaFoldDB" id="I2F4Z6"/>
<keyword evidence="3" id="KW-1185">Reference proteome</keyword>
<reference evidence="2 3" key="1">
    <citation type="journal article" date="2012" name="Genome Biol. Evol.">
        <title>Genome Sequence of the Mesophilic Thermotogales Bacterium Mesotoga prima MesG1.Ag.4.2 Reveals the Largest Thermotogales Genome To Date.</title>
        <authorList>
            <person name="Zhaxybayeva O."/>
            <person name="Swithers K.S."/>
            <person name="Foght J."/>
            <person name="Green A.G."/>
            <person name="Bruce D."/>
            <person name="Detter C."/>
            <person name="Han S."/>
            <person name="Teshima H."/>
            <person name="Han J."/>
            <person name="Woyke T."/>
            <person name="Pitluck S."/>
            <person name="Nolan M."/>
            <person name="Ivanova N."/>
            <person name="Pati A."/>
            <person name="Land M.L."/>
            <person name="Dlutek M."/>
            <person name="Doolittle W.F."/>
            <person name="Noll K.M."/>
            <person name="Nesbo C.L."/>
        </authorList>
    </citation>
    <scope>NUCLEOTIDE SEQUENCE [LARGE SCALE GENOMIC DNA]</scope>
    <source>
        <strain evidence="3">mesG1.Ag.4.2</strain>
    </source>
</reference>
<evidence type="ECO:0000313" key="3">
    <source>
        <dbReference type="Proteomes" id="UP000002881"/>
    </source>
</evidence>
<name>I2F4Z6_9BACT</name>
<dbReference type="HOGENOM" id="CLU_503244_0_0_0"/>
<dbReference type="Proteomes" id="UP000002881">
    <property type="component" value="Chromosome"/>
</dbReference>
<dbReference type="GeneID" id="87107115"/>
<accession>I2F4Z6</accession>
<dbReference type="STRING" id="660470.Theba_1311"/>
<sequence length="564" mass="62428" precursor="true">MLANTNRKGFVLPFTLMMLGFTSIMLIAFGSQIGRLGSRLNSYERVSEIQLSTRNIIEIAAAYLVDSLEESVTFTSGNDWEDFDEFLEFASTRGGMEGTYWATVLRTLDSDDIEYWNLSNEADFVSHLNTDPSVFDTQDKGAVIYRHDKDTYSLISWTGTENTARRYSYGLFIRQYKLENPALELGSFERVLNQYRSGDDTTLWGDVVFGDVIIFDTITIADLSDPRKIFLGTVSASEVIPAFEGFDFTKPSTPVADYFEGLKNEHIDSLPSTTVEINLSSDDRVLPLVLDSNALPLDDETLLVVRIDPSIESVHKIRVEFEEDGDLVLSTLEVKNKKIEVKTSRRITGRDHKLFVRFDSDILVGDGDAKKMDLINGEYSITVVGDIDVTKSLVYEPLKSLFNNGNSINAQTDVSNKPLGQTEVNVSEVNSTLIAESSLIEGISLELVSIGGDINFFKETTSSHGVGVMHGDFKAFGNVNDDNPFDDYDDPLFPLTGGSIGLVVESEIDSKGSEFWVYGSLVGESFSSEDLSDFLKRFIAISRSEGAGSSSVSKGFSVVGIRSW</sequence>
<organism evidence="2 3">
    <name type="scientific">Mesotoga prima MesG1.Ag.4.2</name>
    <dbReference type="NCBI Taxonomy" id="660470"/>
    <lineage>
        <taxon>Bacteria</taxon>
        <taxon>Thermotogati</taxon>
        <taxon>Thermotogota</taxon>
        <taxon>Thermotogae</taxon>
        <taxon>Kosmotogales</taxon>
        <taxon>Kosmotogaceae</taxon>
        <taxon>Mesotoga</taxon>
    </lineage>
</organism>
<keyword evidence="1" id="KW-1133">Transmembrane helix</keyword>
<keyword evidence="1" id="KW-0472">Membrane</keyword>
<protein>
    <submittedName>
        <fullName evidence="2">Uncharacterized protein</fullName>
    </submittedName>
</protein>
<proteinExistence type="predicted"/>
<dbReference type="eggNOG" id="ENOG5033XT3">
    <property type="taxonomic scope" value="Bacteria"/>
</dbReference>
<feature type="transmembrane region" description="Helical" evidence="1">
    <location>
        <begin position="12"/>
        <end position="31"/>
    </location>
</feature>
<dbReference type="RefSeq" id="WP_014730971.1">
    <property type="nucleotide sequence ID" value="NC_017934.1"/>
</dbReference>
<evidence type="ECO:0000256" key="1">
    <source>
        <dbReference type="SAM" id="Phobius"/>
    </source>
</evidence>
<gene>
    <name evidence="2" type="ORF">Theba_1311</name>
</gene>
<dbReference type="EMBL" id="CP003532">
    <property type="protein sequence ID" value="AFK06999.1"/>
    <property type="molecule type" value="Genomic_DNA"/>
</dbReference>
<keyword evidence="1" id="KW-0812">Transmembrane</keyword>
<evidence type="ECO:0000313" key="2">
    <source>
        <dbReference type="EMBL" id="AFK06999.1"/>
    </source>
</evidence>